<evidence type="ECO:0000313" key="2">
    <source>
        <dbReference type="Proteomes" id="UP001385951"/>
    </source>
</evidence>
<sequence length="189" mass="21202">MIMIKKRKEQTKCPICPKSFERCNIGHHLRQKHGERKAPKSLCPWPDCGTQIVHGKSAMKCHMYLHTNPRAESCGHVDKVDGQKIMCRYRIFNDIMMDGHKAACHKGCVDENTPPILHHEIKVEPGIQTSPIPTTDPFGFLEGLIPLNAEDQDDSERDIWAMTCSEATSTTILGDRSSLHWASNASAIS</sequence>
<protein>
    <recommendedName>
        <fullName evidence="3">C2H2-type domain-containing protein</fullName>
    </recommendedName>
</protein>
<gene>
    <name evidence="1" type="ORF">QCA50_013078</name>
</gene>
<dbReference type="EMBL" id="JASBNA010000029">
    <property type="protein sequence ID" value="KAK7683702.1"/>
    <property type="molecule type" value="Genomic_DNA"/>
</dbReference>
<name>A0AAW0FWJ7_9APHY</name>
<reference evidence="1 2" key="1">
    <citation type="submission" date="2022-09" db="EMBL/GenBank/DDBJ databases">
        <authorList>
            <person name="Palmer J.M."/>
        </authorList>
    </citation>
    <scope>NUCLEOTIDE SEQUENCE [LARGE SCALE GENOMIC DNA]</scope>
    <source>
        <strain evidence="1 2">DSM 7382</strain>
    </source>
</reference>
<evidence type="ECO:0000313" key="1">
    <source>
        <dbReference type="EMBL" id="KAK7683702.1"/>
    </source>
</evidence>
<proteinExistence type="predicted"/>
<evidence type="ECO:0008006" key="3">
    <source>
        <dbReference type="Google" id="ProtNLM"/>
    </source>
</evidence>
<comment type="caution">
    <text evidence="1">The sequence shown here is derived from an EMBL/GenBank/DDBJ whole genome shotgun (WGS) entry which is preliminary data.</text>
</comment>
<accession>A0AAW0FWJ7</accession>
<organism evidence="1 2">
    <name type="scientific">Cerrena zonata</name>
    <dbReference type="NCBI Taxonomy" id="2478898"/>
    <lineage>
        <taxon>Eukaryota</taxon>
        <taxon>Fungi</taxon>
        <taxon>Dikarya</taxon>
        <taxon>Basidiomycota</taxon>
        <taxon>Agaricomycotina</taxon>
        <taxon>Agaricomycetes</taxon>
        <taxon>Polyporales</taxon>
        <taxon>Cerrenaceae</taxon>
        <taxon>Cerrena</taxon>
    </lineage>
</organism>
<dbReference type="AlphaFoldDB" id="A0AAW0FWJ7"/>
<keyword evidence="2" id="KW-1185">Reference proteome</keyword>
<dbReference type="Proteomes" id="UP001385951">
    <property type="component" value="Unassembled WGS sequence"/>
</dbReference>